<reference evidence="1" key="1">
    <citation type="submission" date="2020-01" db="EMBL/GenBank/DDBJ databases">
        <authorList>
            <person name="Seo Y.L."/>
        </authorList>
    </citation>
    <scope>NUCLEOTIDE SEQUENCE</scope>
    <source>
        <strain evidence="1">R11</strain>
    </source>
</reference>
<evidence type="ECO:0000313" key="1">
    <source>
        <dbReference type="EMBL" id="NCD72466.1"/>
    </source>
</evidence>
<keyword evidence="2" id="KW-1185">Reference proteome</keyword>
<comment type="caution">
    <text evidence="1">The sequence shown here is derived from an EMBL/GenBank/DDBJ whole genome shotgun (WGS) entry which is preliminary data.</text>
</comment>
<organism evidence="1 2">
    <name type="scientific">Mucilaginibacter agri</name>
    <dbReference type="NCBI Taxonomy" id="2695265"/>
    <lineage>
        <taxon>Bacteria</taxon>
        <taxon>Pseudomonadati</taxon>
        <taxon>Bacteroidota</taxon>
        <taxon>Sphingobacteriia</taxon>
        <taxon>Sphingobacteriales</taxon>
        <taxon>Sphingobacteriaceae</taxon>
        <taxon>Mucilaginibacter</taxon>
    </lineage>
</organism>
<proteinExistence type="predicted"/>
<dbReference type="SUPFAM" id="SSF109604">
    <property type="entry name" value="HD-domain/PDEase-like"/>
    <property type="match status" value="1"/>
</dbReference>
<accession>A0A965ZMK2</accession>
<dbReference type="AlphaFoldDB" id="A0A965ZMK2"/>
<dbReference type="Proteomes" id="UP000638732">
    <property type="component" value="Unassembled WGS sequence"/>
</dbReference>
<sequence>MELPKHLSYHSVDHIEDVYNAAQQLGKAEGIDAHQMKLLLTAAWYHDSGFLKGAKDHEIESCKIAKESLINFGYNAADIDTICGMIMATKIPQTPKNHLEEILADADLDYLGRDDFFTIGNKLFTELSVFGFLDNEDDWNRLQVRFLESHHYFTKSALASRQAQKELHLKQIKLKLNNKI</sequence>
<dbReference type="EMBL" id="WWEO01000045">
    <property type="protein sequence ID" value="NCD72466.1"/>
    <property type="molecule type" value="Genomic_DNA"/>
</dbReference>
<gene>
    <name evidence="1" type="ORF">GSY63_24080</name>
</gene>
<evidence type="ECO:0000313" key="2">
    <source>
        <dbReference type="Proteomes" id="UP000638732"/>
    </source>
</evidence>
<reference evidence="1" key="2">
    <citation type="submission" date="2020-10" db="EMBL/GenBank/DDBJ databases">
        <title>Mucilaginibacter sp. nov., isolated from soil.</title>
        <authorList>
            <person name="Jeon C.O."/>
        </authorList>
    </citation>
    <scope>NUCLEOTIDE SEQUENCE</scope>
    <source>
        <strain evidence="1">R11</strain>
    </source>
</reference>
<dbReference type="RefSeq" id="WP_166588408.1">
    <property type="nucleotide sequence ID" value="NZ_WWEO01000045.1"/>
</dbReference>
<name>A0A965ZMK2_9SPHI</name>
<dbReference type="Gene3D" id="1.10.3210.10">
    <property type="entry name" value="Hypothetical protein af1432"/>
    <property type="match status" value="1"/>
</dbReference>
<dbReference type="CDD" id="cd00077">
    <property type="entry name" value="HDc"/>
    <property type="match status" value="1"/>
</dbReference>
<protein>
    <submittedName>
        <fullName evidence="1">Phosphohydrolase</fullName>
    </submittedName>
</protein>
<dbReference type="InterPro" id="IPR003607">
    <property type="entry name" value="HD/PDEase_dom"/>
</dbReference>